<sequence length="406" mass="45146">MNPTLDQLQPYPFQKLSMLLNGVKPPPNLPPIRLSIGEPMHPLPDIAAQTLARNAHLFNKYPTTRGEDTLREAIAGWLSGRFRIPETHLDPARHILPVAGTREALFSFTQATIDRNTAPLVVMPNPFYQIYEGAALLAGAGTWLMPCTPENDYLPDLAAVPEAVWQRCQILFLCTPGNPTGAVMPEAQLAEAIRLAHRYHFVIVSDECYSEIYPDEQTPPPGLLQVSEAVGNPDFARCVVFHSLSKRSNAPGLRSGFVAGDPDILQAYFRYRTYHGATLPLPVQAASAALWQDEGHVQANRAAYRRKFQVFMSTLEDVWPQRRTDAGFYLWAQTPVADEALARVLYQQANVVILPGRYLSRSCDDQDPGVNHCRMALVASEADCEEAAVRIRTVLSNYLPEAQRTC</sequence>
<dbReference type="InterPro" id="IPR004839">
    <property type="entry name" value="Aminotransferase_I/II_large"/>
</dbReference>
<keyword evidence="3 5" id="KW-0808">Transferase</keyword>
<dbReference type="CDD" id="cd00609">
    <property type="entry name" value="AAT_like"/>
    <property type="match status" value="1"/>
</dbReference>
<proteinExistence type="predicted"/>
<dbReference type="InterPro" id="IPR019878">
    <property type="entry name" value="DapC_beta/gammaproteobac"/>
</dbReference>
<dbReference type="PANTHER" id="PTHR42832:SF3">
    <property type="entry name" value="L-GLUTAMINE--4-(METHYLSULFANYL)-2-OXOBUTANOATE AMINOTRANSFERASE"/>
    <property type="match status" value="1"/>
</dbReference>
<dbReference type="GO" id="GO:0009089">
    <property type="term" value="P:lysine biosynthetic process via diaminopimelate"/>
    <property type="evidence" value="ECO:0007669"/>
    <property type="project" value="InterPro"/>
</dbReference>
<dbReference type="EC" id="2.6.1.17" evidence="5"/>
<dbReference type="InterPro" id="IPR015422">
    <property type="entry name" value="PyrdxlP-dep_Trfase_small"/>
</dbReference>
<dbReference type="InterPro" id="IPR015424">
    <property type="entry name" value="PyrdxlP-dep_Trfase"/>
</dbReference>
<evidence type="ECO:0000256" key="1">
    <source>
        <dbReference type="ARBA" id="ARBA00001933"/>
    </source>
</evidence>
<keyword evidence="2 5" id="KW-0032">Aminotransferase</keyword>
<dbReference type="AlphaFoldDB" id="A0AB39UZY6"/>
<dbReference type="Gene3D" id="3.40.640.10">
    <property type="entry name" value="Type I PLP-dependent aspartate aminotransferase-like (Major domain)"/>
    <property type="match status" value="1"/>
</dbReference>
<dbReference type="PANTHER" id="PTHR42832">
    <property type="entry name" value="AMINO ACID AMINOTRANSFERASE"/>
    <property type="match status" value="1"/>
</dbReference>
<dbReference type="Pfam" id="PF00155">
    <property type="entry name" value="Aminotran_1_2"/>
    <property type="match status" value="1"/>
</dbReference>
<dbReference type="SUPFAM" id="SSF53383">
    <property type="entry name" value="PLP-dependent transferases"/>
    <property type="match status" value="1"/>
</dbReference>
<dbReference type="RefSeq" id="WP_369602505.1">
    <property type="nucleotide sequence ID" value="NZ_CP154858.1"/>
</dbReference>
<gene>
    <name evidence="5" type="primary">dapC</name>
    <name evidence="5" type="ORF">AAIA72_05980</name>
</gene>
<dbReference type="InterPro" id="IPR015421">
    <property type="entry name" value="PyrdxlP-dep_Trfase_major"/>
</dbReference>
<organism evidence="5">
    <name type="scientific">Thermohahella caldifontis</name>
    <dbReference type="NCBI Taxonomy" id="3142973"/>
    <lineage>
        <taxon>Bacteria</taxon>
        <taxon>Pseudomonadati</taxon>
        <taxon>Pseudomonadota</taxon>
        <taxon>Gammaproteobacteria</taxon>
        <taxon>Oceanospirillales</taxon>
        <taxon>Hahellaceae</taxon>
        <taxon>Thermohahella</taxon>
    </lineage>
</organism>
<dbReference type="NCBIfam" id="TIGR03538">
    <property type="entry name" value="DapC_gpp"/>
    <property type="match status" value="1"/>
</dbReference>
<accession>A0AB39UZY6</accession>
<dbReference type="GO" id="GO:0009016">
    <property type="term" value="F:succinyldiaminopimelate transaminase activity"/>
    <property type="evidence" value="ECO:0007669"/>
    <property type="project" value="UniProtKB-EC"/>
</dbReference>
<comment type="cofactor">
    <cofactor evidence="1">
        <name>pyridoxal 5'-phosphate</name>
        <dbReference type="ChEBI" id="CHEBI:597326"/>
    </cofactor>
</comment>
<evidence type="ECO:0000259" key="4">
    <source>
        <dbReference type="Pfam" id="PF00155"/>
    </source>
</evidence>
<dbReference type="KEGG" id="tcd:AAIA72_05980"/>
<dbReference type="EMBL" id="CP154858">
    <property type="protein sequence ID" value="XDT73515.1"/>
    <property type="molecule type" value="Genomic_DNA"/>
</dbReference>
<evidence type="ECO:0000256" key="3">
    <source>
        <dbReference type="ARBA" id="ARBA00022679"/>
    </source>
</evidence>
<evidence type="ECO:0000313" key="5">
    <source>
        <dbReference type="EMBL" id="XDT73515.1"/>
    </source>
</evidence>
<reference evidence="5" key="1">
    <citation type="submission" date="2024-05" db="EMBL/GenBank/DDBJ databases">
        <title>Genome sequencing of novel strain.</title>
        <authorList>
            <person name="Ganbat D."/>
            <person name="Ganbat S."/>
            <person name="Lee S.-J."/>
        </authorList>
    </citation>
    <scope>NUCLEOTIDE SEQUENCE</scope>
    <source>
        <strain evidence="5">SMD15-11</strain>
    </source>
</reference>
<feature type="domain" description="Aminotransferase class I/classII large" evidence="4">
    <location>
        <begin position="32"/>
        <end position="391"/>
    </location>
</feature>
<name>A0AB39UZY6_9GAMM</name>
<evidence type="ECO:0000256" key="2">
    <source>
        <dbReference type="ARBA" id="ARBA00022576"/>
    </source>
</evidence>
<dbReference type="Gene3D" id="3.90.1150.10">
    <property type="entry name" value="Aspartate Aminotransferase, domain 1"/>
    <property type="match status" value="1"/>
</dbReference>
<protein>
    <submittedName>
        <fullName evidence="5">Succinyldiaminopimelate transaminase</fullName>
        <ecNumber evidence="5">2.6.1.17</ecNumber>
    </submittedName>
</protein>
<dbReference type="InterPro" id="IPR050881">
    <property type="entry name" value="LL-DAP_aminotransferase"/>
</dbReference>
<dbReference type="GO" id="GO:0030170">
    <property type="term" value="F:pyridoxal phosphate binding"/>
    <property type="evidence" value="ECO:0007669"/>
    <property type="project" value="InterPro"/>
</dbReference>